<proteinExistence type="predicted"/>
<organism evidence="3 4">
    <name type="scientific">Coccomyxa viridis</name>
    <dbReference type="NCBI Taxonomy" id="1274662"/>
    <lineage>
        <taxon>Eukaryota</taxon>
        <taxon>Viridiplantae</taxon>
        <taxon>Chlorophyta</taxon>
        <taxon>core chlorophytes</taxon>
        <taxon>Trebouxiophyceae</taxon>
        <taxon>Trebouxiophyceae incertae sedis</taxon>
        <taxon>Coccomyxaceae</taxon>
        <taxon>Coccomyxa</taxon>
    </lineage>
</organism>
<gene>
    <name evidence="3" type="primary">g1133</name>
    <name evidence="3" type="ORF">VP750_LOCUS982</name>
</gene>
<dbReference type="SUPFAM" id="SSF46565">
    <property type="entry name" value="Chaperone J-domain"/>
    <property type="match status" value="1"/>
</dbReference>
<feature type="region of interest" description="Disordered" evidence="1">
    <location>
        <begin position="279"/>
        <end position="298"/>
    </location>
</feature>
<feature type="domain" description="J" evidence="2">
    <location>
        <begin position="126"/>
        <end position="191"/>
    </location>
</feature>
<dbReference type="SMART" id="SM00271">
    <property type="entry name" value="DnaJ"/>
    <property type="match status" value="1"/>
</dbReference>
<dbReference type="Pfam" id="PF00226">
    <property type="entry name" value="DnaJ"/>
    <property type="match status" value="1"/>
</dbReference>
<dbReference type="CDD" id="cd06257">
    <property type="entry name" value="DnaJ"/>
    <property type="match status" value="1"/>
</dbReference>
<evidence type="ECO:0000313" key="3">
    <source>
        <dbReference type="EMBL" id="CAL5219323.1"/>
    </source>
</evidence>
<evidence type="ECO:0000313" key="4">
    <source>
        <dbReference type="Proteomes" id="UP001497392"/>
    </source>
</evidence>
<name>A0ABP1FHA7_9CHLO</name>
<dbReference type="Proteomes" id="UP001497392">
    <property type="component" value="Unassembled WGS sequence"/>
</dbReference>
<keyword evidence="4" id="KW-1185">Reference proteome</keyword>
<sequence length="298" mass="33898">MQGRNSQRELRKQLSEKCTSTVQNIVKVARSVREESGSEAVADSARRLAAKERFISHSLQAAEQLPHQLVQLDLHLSVVHHHLSNLADSARKCLRLLDEPGQHSSTSRLRTLRLICQTCLRAQDGQWWQVLDLQPGADAKSIKAAVRRLVRIVHPDKCSLSGAEEAFKSVLKAAEHVSASDTDAPLFDYDGGNWWEEWDDPEQLKRKRKAEEMEQQHGEAHTIWWLQLQDLSVQGLQEEVKVLQRDLFKEQSLLKAERQRRLREARVLLNQRLLEAEEAEDSVDATPVETGQGGGFFL</sequence>
<protein>
    <submittedName>
        <fullName evidence="3">G1133 protein</fullName>
    </submittedName>
</protein>
<evidence type="ECO:0000259" key="2">
    <source>
        <dbReference type="PROSITE" id="PS50076"/>
    </source>
</evidence>
<dbReference type="InterPro" id="IPR001623">
    <property type="entry name" value="DnaJ_domain"/>
</dbReference>
<dbReference type="EMBL" id="CAXHTA020000002">
    <property type="protein sequence ID" value="CAL5219323.1"/>
    <property type="molecule type" value="Genomic_DNA"/>
</dbReference>
<evidence type="ECO:0000256" key="1">
    <source>
        <dbReference type="SAM" id="MobiDB-lite"/>
    </source>
</evidence>
<reference evidence="3 4" key="1">
    <citation type="submission" date="2024-06" db="EMBL/GenBank/DDBJ databases">
        <authorList>
            <person name="Kraege A."/>
            <person name="Thomma B."/>
        </authorList>
    </citation>
    <scope>NUCLEOTIDE SEQUENCE [LARGE SCALE GENOMIC DNA]</scope>
</reference>
<accession>A0ABP1FHA7</accession>
<dbReference type="PROSITE" id="PS50076">
    <property type="entry name" value="DNAJ_2"/>
    <property type="match status" value="1"/>
</dbReference>
<dbReference type="InterPro" id="IPR036869">
    <property type="entry name" value="J_dom_sf"/>
</dbReference>
<dbReference type="Gene3D" id="1.10.287.110">
    <property type="entry name" value="DnaJ domain"/>
    <property type="match status" value="1"/>
</dbReference>
<comment type="caution">
    <text evidence="3">The sequence shown here is derived from an EMBL/GenBank/DDBJ whole genome shotgun (WGS) entry which is preliminary data.</text>
</comment>